<evidence type="ECO:0000313" key="1">
    <source>
        <dbReference type="EMBL" id="KAF9528906.1"/>
    </source>
</evidence>
<dbReference type="Proteomes" id="UP000807306">
    <property type="component" value="Unassembled WGS sequence"/>
</dbReference>
<dbReference type="AlphaFoldDB" id="A0A9P6EGY5"/>
<proteinExistence type="predicted"/>
<dbReference type="EMBL" id="MU157849">
    <property type="protein sequence ID" value="KAF9528906.1"/>
    <property type="molecule type" value="Genomic_DNA"/>
</dbReference>
<organism evidence="1 2">
    <name type="scientific">Crepidotus variabilis</name>
    <dbReference type="NCBI Taxonomy" id="179855"/>
    <lineage>
        <taxon>Eukaryota</taxon>
        <taxon>Fungi</taxon>
        <taxon>Dikarya</taxon>
        <taxon>Basidiomycota</taxon>
        <taxon>Agaricomycotina</taxon>
        <taxon>Agaricomycetes</taxon>
        <taxon>Agaricomycetidae</taxon>
        <taxon>Agaricales</taxon>
        <taxon>Agaricineae</taxon>
        <taxon>Crepidotaceae</taxon>
        <taxon>Crepidotus</taxon>
    </lineage>
</organism>
<protein>
    <submittedName>
        <fullName evidence="1">Uncharacterized protein</fullName>
    </submittedName>
</protein>
<reference evidence="1" key="1">
    <citation type="submission" date="2020-11" db="EMBL/GenBank/DDBJ databases">
        <authorList>
            <consortium name="DOE Joint Genome Institute"/>
            <person name="Ahrendt S."/>
            <person name="Riley R."/>
            <person name="Andreopoulos W."/>
            <person name="Labutti K."/>
            <person name="Pangilinan J."/>
            <person name="Ruiz-Duenas F.J."/>
            <person name="Barrasa J.M."/>
            <person name="Sanchez-Garcia M."/>
            <person name="Camarero S."/>
            <person name="Miyauchi S."/>
            <person name="Serrano A."/>
            <person name="Linde D."/>
            <person name="Babiker R."/>
            <person name="Drula E."/>
            <person name="Ayuso-Fernandez I."/>
            <person name="Pacheco R."/>
            <person name="Padilla G."/>
            <person name="Ferreira P."/>
            <person name="Barriuso J."/>
            <person name="Kellner H."/>
            <person name="Castanera R."/>
            <person name="Alfaro M."/>
            <person name="Ramirez L."/>
            <person name="Pisabarro A.G."/>
            <person name="Kuo A."/>
            <person name="Tritt A."/>
            <person name="Lipzen A."/>
            <person name="He G."/>
            <person name="Yan M."/>
            <person name="Ng V."/>
            <person name="Cullen D."/>
            <person name="Martin F."/>
            <person name="Rosso M.-N."/>
            <person name="Henrissat B."/>
            <person name="Hibbett D."/>
            <person name="Martinez A.T."/>
            <person name="Grigoriev I.V."/>
        </authorList>
    </citation>
    <scope>NUCLEOTIDE SEQUENCE</scope>
    <source>
        <strain evidence="1">CBS 506.95</strain>
    </source>
</reference>
<gene>
    <name evidence="1" type="ORF">CPB83DRAFT_853405</name>
</gene>
<accession>A0A9P6EGY5</accession>
<sequence length="165" mass="18998">MSTSLEAKRARLLNLSKKMALKEKALKESPNRRFELEVGFEMDRSIVERWLARLLKKPNTASLTDEERAFVIHEVWEIIQRDGWYLLGSGEAPRINGFEALNLYPRAILVTRRIPIVGLKNMTVKDAPEVQPGPQEDVAREYLVSQGISSSEYKFHVNLHCIDMF</sequence>
<evidence type="ECO:0000313" key="2">
    <source>
        <dbReference type="Proteomes" id="UP000807306"/>
    </source>
</evidence>
<keyword evidence="2" id="KW-1185">Reference proteome</keyword>
<name>A0A9P6EGY5_9AGAR</name>
<comment type="caution">
    <text evidence="1">The sequence shown here is derived from an EMBL/GenBank/DDBJ whole genome shotgun (WGS) entry which is preliminary data.</text>
</comment>